<comment type="caution">
    <text evidence="2">The sequence shown here is derived from an EMBL/GenBank/DDBJ whole genome shotgun (WGS) entry which is preliminary data.</text>
</comment>
<evidence type="ECO:0000313" key="3">
    <source>
        <dbReference type="Proteomes" id="UP001597156"/>
    </source>
</evidence>
<sequence>MTRIIAYYDNECSLCIKIQKKLKKLDHNQNIDFIGIRNNAFLPFSEELMSKEMYVYNEQNHHFSTGINAIYELTLVIPSLRILSAFIKLSIIFGFGKWLYKLIAKNRRMVPVNNCNNDSCKIGK</sequence>
<organism evidence="2 3">
    <name type="scientific">Lentilactobacillus raoultii</name>
    <dbReference type="NCBI Taxonomy" id="1987503"/>
    <lineage>
        <taxon>Bacteria</taxon>
        <taxon>Bacillati</taxon>
        <taxon>Bacillota</taxon>
        <taxon>Bacilli</taxon>
        <taxon>Lactobacillales</taxon>
        <taxon>Lactobacillaceae</taxon>
        <taxon>Lentilactobacillus</taxon>
    </lineage>
</organism>
<keyword evidence="1" id="KW-1133">Transmembrane helix</keyword>
<reference evidence="3" key="1">
    <citation type="journal article" date="2019" name="Int. J. Syst. Evol. Microbiol.">
        <title>The Global Catalogue of Microorganisms (GCM) 10K type strain sequencing project: providing services to taxonomists for standard genome sequencing and annotation.</title>
        <authorList>
            <consortium name="The Broad Institute Genomics Platform"/>
            <consortium name="The Broad Institute Genome Sequencing Center for Infectious Disease"/>
            <person name="Wu L."/>
            <person name="Ma J."/>
        </authorList>
    </citation>
    <scope>NUCLEOTIDE SEQUENCE [LARGE SCALE GENOMIC DNA]</scope>
    <source>
        <strain evidence="3">CCUG 71848</strain>
    </source>
</reference>
<dbReference type="EMBL" id="JBHTLH010000044">
    <property type="protein sequence ID" value="MFD1126414.1"/>
    <property type="molecule type" value="Genomic_DNA"/>
</dbReference>
<proteinExistence type="predicted"/>
<dbReference type="Proteomes" id="UP001597156">
    <property type="component" value="Unassembled WGS sequence"/>
</dbReference>
<dbReference type="InterPro" id="IPR007263">
    <property type="entry name" value="DCC1-like"/>
</dbReference>
<dbReference type="RefSeq" id="WP_121978638.1">
    <property type="nucleotide sequence ID" value="NZ_JBHTLH010000044.1"/>
</dbReference>
<accession>A0ABW3PIN7</accession>
<dbReference type="Pfam" id="PF04134">
    <property type="entry name" value="DCC1-like"/>
    <property type="match status" value="1"/>
</dbReference>
<protein>
    <submittedName>
        <fullName evidence="2">DCC1-like thiol-disulfide oxidoreductase family protein</fullName>
    </submittedName>
</protein>
<gene>
    <name evidence="2" type="ORF">ACFQ22_13805</name>
</gene>
<keyword evidence="1" id="KW-0812">Transmembrane</keyword>
<feature type="transmembrane region" description="Helical" evidence="1">
    <location>
        <begin position="82"/>
        <end position="100"/>
    </location>
</feature>
<keyword evidence="1" id="KW-0472">Membrane</keyword>
<evidence type="ECO:0000313" key="2">
    <source>
        <dbReference type="EMBL" id="MFD1126414.1"/>
    </source>
</evidence>
<evidence type="ECO:0000256" key="1">
    <source>
        <dbReference type="SAM" id="Phobius"/>
    </source>
</evidence>
<keyword evidence="3" id="KW-1185">Reference proteome</keyword>
<name>A0ABW3PIN7_9LACO</name>